<organism evidence="1">
    <name type="scientific">marine sediment metagenome</name>
    <dbReference type="NCBI Taxonomy" id="412755"/>
    <lineage>
        <taxon>unclassified sequences</taxon>
        <taxon>metagenomes</taxon>
        <taxon>ecological metagenomes</taxon>
    </lineage>
</organism>
<dbReference type="AlphaFoldDB" id="X1FSB6"/>
<accession>X1FSB6</accession>
<sequence length="56" mass="6392">DLSAEDYYLRAVKDCHLYTLILGSEVPDAVRNEYNQAVRLNKPVFAFVLSYLSVPD</sequence>
<comment type="caution">
    <text evidence="1">The sequence shown here is derived from an EMBL/GenBank/DDBJ whole genome shotgun (WGS) entry which is preliminary data.</text>
</comment>
<evidence type="ECO:0000313" key="1">
    <source>
        <dbReference type="EMBL" id="GAH23648.1"/>
    </source>
</evidence>
<proteinExistence type="predicted"/>
<dbReference type="EMBL" id="BART01041157">
    <property type="protein sequence ID" value="GAH23648.1"/>
    <property type="molecule type" value="Genomic_DNA"/>
</dbReference>
<feature type="non-terminal residue" evidence="1">
    <location>
        <position position="1"/>
    </location>
</feature>
<gene>
    <name evidence="1" type="ORF">S01H4_66448</name>
</gene>
<protein>
    <submittedName>
        <fullName evidence="1">Uncharacterized protein</fullName>
    </submittedName>
</protein>
<reference evidence="1" key="1">
    <citation type="journal article" date="2014" name="Front. Microbiol.">
        <title>High frequency of phylogenetically diverse reductive dehalogenase-homologous genes in deep subseafloor sedimentary metagenomes.</title>
        <authorList>
            <person name="Kawai M."/>
            <person name="Futagami T."/>
            <person name="Toyoda A."/>
            <person name="Takaki Y."/>
            <person name="Nishi S."/>
            <person name="Hori S."/>
            <person name="Arai W."/>
            <person name="Tsubouchi T."/>
            <person name="Morono Y."/>
            <person name="Uchiyama I."/>
            <person name="Ito T."/>
            <person name="Fujiyama A."/>
            <person name="Inagaki F."/>
            <person name="Takami H."/>
        </authorList>
    </citation>
    <scope>NUCLEOTIDE SEQUENCE</scope>
    <source>
        <strain evidence="1">Expedition CK06-06</strain>
    </source>
</reference>
<name>X1FSB6_9ZZZZ</name>